<dbReference type="PANTHER" id="PTHR30344:SF1">
    <property type="entry name" value="6-PHOSPHOGLUCONOLACTONASE"/>
    <property type="match status" value="1"/>
</dbReference>
<gene>
    <name evidence="2" type="ordered locus">Cphy_0161</name>
</gene>
<evidence type="ECO:0000313" key="2">
    <source>
        <dbReference type="EMBL" id="ABX40550.1"/>
    </source>
</evidence>
<dbReference type="RefSeq" id="WP_012198193.1">
    <property type="nucleotide sequence ID" value="NC_010001.1"/>
</dbReference>
<proteinExistence type="inferred from homology"/>
<evidence type="ECO:0000313" key="3">
    <source>
        <dbReference type="Proteomes" id="UP000000370"/>
    </source>
</evidence>
<dbReference type="HOGENOM" id="CLU_2300935_0_0_9"/>
<dbReference type="Proteomes" id="UP000000370">
    <property type="component" value="Chromosome"/>
</dbReference>
<sequence length="100" mass="11416">MRVESGHFGDILHQEIQQEGAAALTRVHCVLLNRKEDRLVAVNIALDHIFIYAVNQGYLTLERIIKAPEGSGPRHALFSENESYLYVITEYSNEIKEKAY</sequence>
<dbReference type="InterPro" id="IPR011045">
    <property type="entry name" value="N2O_reductase_N"/>
</dbReference>
<reference evidence="3" key="1">
    <citation type="submission" date="2007-11" db="EMBL/GenBank/DDBJ databases">
        <title>Complete genome sequence of Clostridium phytofermentans ISDg.</title>
        <authorList>
            <person name="Leschine S.B."/>
            <person name="Warnick T.A."/>
            <person name="Blanchard J.L."/>
            <person name="Schnell D.J."/>
            <person name="Petit E.L."/>
            <person name="LaTouf W.G."/>
            <person name="Copeland A."/>
            <person name="Lucas S."/>
            <person name="Lapidus A."/>
            <person name="Barry K."/>
            <person name="Glavina del Rio T."/>
            <person name="Dalin E."/>
            <person name="Tice H."/>
            <person name="Pitluck S."/>
            <person name="Kiss H."/>
            <person name="Brettin T."/>
            <person name="Bruce D."/>
            <person name="Detter J.C."/>
            <person name="Han C."/>
            <person name="Kuske C."/>
            <person name="Schmutz J."/>
            <person name="Larimer F."/>
            <person name="Land M."/>
            <person name="Hauser L."/>
            <person name="Kyrpides N."/>
            <person name="Kim E.A."/>
            <person name="Richardson P."/>
        </authorList>
    </citation>
    <scope>NUCLEOTIDE SEQUENCE [LARGE SCALE GENOMIC DNA]</scope>
    <source>
        <strain evidence="3">ATCC 700394 / DSM 18823 / ISDg</strain>
    </source>
</reference>
<dbReference type="STRING" id="357809.Cphy_0161"/>
<dbReference type="KEGG" id="cpy:Cphy_0161"/>
<dbReference type="Gene3D" id="2.130.10.10">
    <property type="entry name" value="YVTN repeat-like/Quinoprotein amine dehydrogenase"/>
    <property type="match status" value="1"/>
</dbReference>
<evidence type="ECO:0000256" key="1">
    <source>
        <dbReference type="ARBA" id="ARBA00005564"/>
    </source>
</evidence>
<name>A9KR82_LACP7</name>
<protein>
    <submittedName>
        <fullName evidence="2">YkgB</fullName>
    </submittedName>
</protein>
<dbReference type="InterPro" id="IPR050282">
    <property type="entry name" value="Cycloisomerase_2"/>
</dbReference>
<accession>A9KR82</accession>
<dbReference type="InterPro" id="IPR015943">
    <property type="entry name" value="WD40/YVTN_repeat-like_dom_sf"/>
</dbReference>
<dbReference type="EMBL" id="CP000885">
    <property type="protein sequence ID" value="ABX40550.1"/>
    <property type="molecule type" value="Genomic_DNA"/>
</dbReference>
<keyword evidence="3" id="KW-1185">Reference proteome</keyword>
<dbReference type="AlphaFoldDB" id="A9KR82"/>
<dbReference type="InterPro" id="IPR019405">
    <property type="entry name" value="Lactonase_7-beta_prop"/>
</dbReference>
<dbReference type="Pfam" id="PF10282">
    <property type="entry name" value="Lactonase"/>
    <property type="match status" value="1"/>
</dbReference>
<comment type="similarity">
    <text evidence="1">Belongs to the cycloisomerase 2 family.</text>
</comment>
<dbReference type="PANTHER" id="PTHR30344">
    <property type="entry name" value="6-PHOSPHOGLUCONOLACTONASE-RELATED"/>
    <property type="match status" value="1"/>
</dbReference>
<organism evidence="2 3">
    <name type="scientific">Lachnoclostridium phytofermentans (strain ATCC 700394 / DSM 18823 / ISDg)</name>
    <name type="common">Clostridium phytofermentans</name>
    <dbReference type="NCBI Taxonomy" id="357809"/>
    <lineage>
        <taxon>Bacteria</taxon>
        <taxon>Bacillati</taxon>
        <taxon>Bacillota</taxon>
        <taxon>Clostridia</taxon>
        <taxon>Lachnospirales</taxon>
        <taxon>Lachnospiraceae</taxon>
    </lineage>
</organism>
<dbReference type="GO" id="GO:0017057">
    <property type="term" value="F:6-phosphogluconolactonase activity"/>
    <property type="evidence" value="ECO:0007669"/>
    <property type="project" value="TreeGrafter"/>
</dbReference>
<dbReference type="SUPFAM" id="SSF50974">
    <property type="entry name" value="Nitrous oxide reductase, N-terminal domain"/>
    <property type="match status" value="1"/>
</dbReference>